<accession>F0P218</accession>
<evidence type="ECO:0000313" key="3">
    <source>
        <dbReference type="EMBL" id="ADX67728.1"/>
    </source>
</evidence>
<proteinExistence type="predicted"/>
<name>F0P218_WEEVC</name>
<dbReference type="AlphaFoldDB" id="F0P218"/>
<evidence type="ECO:0000256" key="1">
    <source>
        <dbReference type="SAM" id="MobiDB-lite"/>
    </source>
</evidence>
<protein>
    <submittedName>
        <fullName evidence="3">Uncharacterized protein</fullName>
    </submittedName>
</protein>
<gene>
    <name evidence="3" type="ordered locus">Weevi_1019</name>
</gene>
<dbReference type="KEGG" id="wvi:Weevi_1019"/>
<keyword evidence="2" id="KW-0732">Signal</keyword>
<reference evidence="3 4" key="1">
    <citation type="journal article" date="2011" name="Stand. Genomic Sci.">
        <title>Complete genome sequence of Weeksella virosa type strain (9751).</title>
        <authorList>
            <person name="Lang E."/>
            <person name="Teshima H."/>
            <person name="Lucas S."/>
            <person name="Lapidus A."/>
            <person name="Hammon N."/>
            <person name="Deshpande S."/>
            <person name="Nolan M."/>
            <person name="Cheng J.F."/>
            <person name="Pitluck S."/>
            <person name="Liolios K."/>
            <person name="Pagani I."/>
            <person name="Mikhailova N."/>
            <person name="Ivanova N."/>
            <person name="Mavromatis K."/>
            <person name="Pati A."/>
            <person name="Tapia R."/>
            <person name="Han C."/>
            <person name="Goodwin L."/>
            <person name="Chen A."/>
            <person name="Palaniappan K."/>
            <person name="Land M."/>
            <person name="Hauser L."/>
            <person name="Chang Y.J."/>
            <person name="Jeffries C.D."/>
            <person name="Brambilla E.M."/>
            <person name="Kopitz M."/>
            <person name="Rohde M."/>
            <person name="Goker M."/>
            <person name="Tindall B.J."/>
            <person name="Detter J.C."/>
            <person name="Woyke T."/>
            <person name="Bristow J."/>
            <person name="Eisen J.A."/>
            <person name="Markowitz V."/>
            <person name="Hugenholtz P."/>
            <person name="Klenk H.P."/>
            <person name="Kyrpides N.C."/>
        </authorList>
    </citation>
    <scope>NUCLEOTIDE SEQUENCE [LARGE SCALE GENOMIC DNA]</scope>
    <source>
        <strain evidence="4">ATCC 43766 / DSM 16922 / JCM 21250 / NBRC 16016 / NCTC 11634 / CL345/78</strain>
    </source>
</reference>
<feature type="region of interest" description="Disordered" evidence="1">
    <location>
        <begin position="63"/>
        <end position="94"/>
    </location>
</feature>
<dbReference type="Proteomes" id="UP000008641">
    <property type="component" value="Chromosome"/>
</dbReference>
<evidence type="ECO:0000313" key="4">
    <source>
        <dbReference type="Proteomes" id="UP000008641"/>
    </source>
</evidence>
<sequence length="122" mass="14410">MKNIIILLSFGCMLSVSAQTQRNHSDYNPRMTQEQFMQQFSDLQLTKEQEIALQNWYINDQQTKKSMRRGSRGTLQYSKAEQYDPKAAKRRSSYNFSQTNSIGIEQILTPKQYELYKNKQAR</sequence>
<dbReference type="RefSeq" id="WP_013598118.1">
    <property type="nucleotide sequence ID" value="NC_015144.1"/>
</dbReference>
<dbReference type="EMBL" id="CP002455">
    <property type="protein sequence ID" value="ADX67728.1"/>
    <property type="molecule type" value="Genomic_DNA"/>
</dbReference>
<dbReference type="HOGENOM" id="CLU_2025800_0_0_10"/>
<feature type="chain" id="PRO_5003257905" evidence="2">
    <location>
        <begin position="19"/>
        <end position="122"/>
    </location>
</feature>
<feature type="signal peptide" evidence="2">
    <location>
        <begin position="1"/>
        <end position="18"/>
    </location>
</feature>
<dbReference type="OrthoDB" id="1452494at2"/>
<evidence type="ECO:0000256" key="2">
    <source>
        <dbReference type="SAM" id="SignalP"/>
    </source>
</evidence>
<dbReference type="STRING" id="865938.Weevi_1019"/>
<reference evidence="4" key="2">
    <citation type="journal article" date="2011" name="Stand. Genomic Sci.">
        <title>Complete genome sequence of Weeksella virosa type strain (9751T).</title>
        <authorList>
            <person name="Lang E."/>
            <person name="Teshima H."/>
            <person name="Lucas S."/>
            <person name="Lapidus A."/>
            <person name="Hammon N."/>
            <person name="Deshpande S."/>
            <person name="Nolan M."/>
            <person name="Cheng J."/>
            <person name="Pitluck S."/>
            <person name="Liolios K."/>
            <person name="Pagani I."/>
            <person name="Mikhailova N."/>
            <person name="Ivanova N."/>
            <person name="Mavromatis K."/>
            <person name="Pati A."/>
            <person name="Tapia R."/>
            <person name="Han C."/>
            <person name="Goodwin L."/>
            <person name="Chen A."/>
            <person name="Palaniappan K."/>
            <person name="Land M."/>
            <person name="Hauser L."/>
            <person name="Chang Y."/>
            <person name="Jeffries C."/>
            <person name="Brambilla E."/>
            <person name="Kopitz M."/>
            <person name="Rohde M."/>
            <person name="Goker M."/>
            <person name="Tindall B."/>
            <person name="Detter J."/>
            <person name="Woyke T."/>
            <person name="Bristow J."/>
            <person name="Eisen J."/>
            <person name="Markowitz V."/>
            <person name="Hugenholtz P."/>
            <person name="Klenk H."/>
            <person name="Kyrpides N."/>
        </authorList>
    </citation>
    <scope>NUCLEOTIDE SEQUENCE [LARGE SCALE GENOMIC DNA]</scope>
    <source>
        <strain evidence="4">ATCC 43766 / DSM 16922 / JCM 21250 / NBRC 16016 / NCTC 11634 / CL345/78</strain>
    </source>
</reference>
<keyword evidence="4" id="KW-1185">Reference proteome</keyword>
<organism evidence="3 4">
    <name type="scientific">Weeksella virosa (strain ATCC 43766 / DSM 16922 / JCM 21250 / CCUG 30538 / CDC 9751 / IAM 14551 / NBRC 16016 / NCTC 11634 / CL345/78)</name>
    <dbReference type="NCBI Taxonomy" id="865938"/>
    <lineage>
        <taxon>Bacteria</taxon>
        <taxon>Pseudomonadati</taxon>
        <taxon>Bacteroidota</taxon>
        <taxon>Flavobacteriia</taxon>
        <taxon>Flavobacteriales</taxon>
        <taxon>Weeksellaceae</taxon>
        <taxon>Weeksella</taxon>
    </lineage>
</organism>